<proteinExistence type="predicted"/>
<organism evidence="2 3">
    <name type="scientific">Cordyceps militaris (strain CM01)</name>
    <name type="common">Caterpillar fungus</name>
    <dbReference type="NCBI Taxonomy" id="983644"/>
    <lineage>
        <taxon>Eukaryota</taxon>
        <taxon>Fungi</taxon>
        <taxon>Dikarya</taxon>
        <taxon>Ascomycota</taxon>
        <taxon>Pezizomycotina</taxon>
        <taxon>Sordariomycetes</taxon>
        <taxon>Hypocreomycetidae</taxon>
        <taxon>Hypocreales</taxon>
        <taxon>Cordycipitaceae</taxon>
        <taxon>Cordyceps</taxon>
    </lineage>
</organism>
<dbReference type="InParanoid" id="G3J9J7"/>
<dbReference type="Proteomes" id="UP000001610">
    <property type="component" value="Unassembled WGS sequence"/>
</dbReference>
<evidence type="ECO:0000313" key="3">
    <source>
        <dbReference type="Proteomes" id="UP000001610"/>
    </source>
</evidence>
<dbReference type="OMA" id="YHIAQYG"/>
<dbReference type="eggNOG" id="ENOG502SP9G">
    <property type="taxonomic scope" value="Eukaryota"/>
</dbReference>
<dbReference type="AlphaFoldDB" id="G3J9J7"/>
<dbReference type="RefSeq" id="XP_006667609.1">
    <property type="nucleotide sequence ID" value="XM_006667546.1"/>
</dbReference>
<dbReference type="EMBL" id="JH126400">
    <property type="protein sequence ID" value="EGX94123.1"/>
    <property type="molecule type" value="Genomic_DNA"/>
</dbReference>
<dbReference type="OrthoDB" id="3938867at2759"/>
<dbReference type="GeneID" id="18164421"/>
<keyword evidence="1" id="KW-0732">Signal</keyword>
<feature type="chain" id="PRO_5005679848" evidence="1">
    <location>
        <begin position="21"/>
        <end position="237"/>
    </location>
</feature>
<keyword evidence="3" id="KW-1185">Reference proteome</keyword>
<reference evidence="2 3" key="1">
    <citation type="journal article" date="2011" name="Genome Biol.">
        <title>Genome sequence of the insect pathogenic fungus Cordyceps militaris, a valued traditional Chinese medicine.</title>
        <authorList>
            <person name="Zheng P."/>
            <person name="Xia Y."/>
            <person name="Xiao G."/>
            <person name="Xiong C."/>
            <person name="Hu X."/>
            <person name="Zhang S."/>
            <person name="Zheng H."/>
            <person name="Huang Y."/>
            <person name="Zhou Y."/>
            <person name="Wang S."/>
            <person name="Zhao G.P."/>
            <person name="Liu X."/>
            <person name="St Leger R.J."/>
            <person name="Wang C."/>
        </authorList>
    </citation>
    <scope>NUCLEOTIDE SEQUENCE [LARGE SCALE GENOMIC DNA]</scope>
    <source>
        <strain evidence="2 3">CM01</strain>
    </source>
</reference>
<evidence type="ECO:0000313" key="2">
    <source>
        <dbReference type="EMBL" id="EGX94123.1"/>
    </source>
</evidence>
<sequence length="237" mass="26785">MGTRHLVVVILNGIWYIAQYGQWDGYPEVVGMQLVRLLARPDLVRDLRAGLPHTYEPDEATVQRLEADAAEPLQILNHVEARLDHNGELRFSDYQEWRRDPLARWAPELLDMLPSLHRDTSAAVLVLVARGASAERPLPIHRQPEFANDGLFCEWAYVVDLDTDVLEVYEGAAAKTPGHRFAHVGPDSATVPVLVLSLPFDKLDDYKNDRNAFVARINHEIDGINKRNAAARKELDE</sequence>
<gene>
    <name evidence="2" type="ORF">CCM_02394</name>
</gene>
<feature type="signal peptide" evidence="1">
    <location>
        <begin position="1"/>
        <end position="20"/>
    </location>
</feature>
<dbReference type="KEGG" id="cmt:CCM_02394"/>
<dbReference type="HOGENOM" id="CLU_085467_0_0_1"/>
<accession>G3J9J7</accession>
<name>G3J9J7_CORMM</name>
<dbReference type="VEuPathDB" id="FungiDB:CCM_02394"/>
<evidence type="ECO:0000256" key="1">
    <source>
        <dbReference type="SAM" id="SignalP"/>
    </source>
</evidence>
<protein>
    <submittedName>
        <fullName evidence="2">Uncharacterized protein</fullName>
    </submittedName>
</protein>